<keyword evidence="1" id="KW-0812">Transmembrane</keyword>
<evidence type="ECO:0000256" key="1">
    <source>
        <dbReference type="SAM" id="Phobius"/>
    </source>
</evidence>
<proteinExistence type="predicted"/>
<feature type="transmembrane region" description="Helical" evidence="1">
    <location>
        <begin position="12"/>
        <end position="29"/>
    </location>
</feature>
<organism evidence="2">
    <name type="scientific">marine sediment metagenome</name>
    <dbReference type="NCBI Taxonomy" id="412755"/>
    <lineage>
        <taxon>unclassified sequences</taxon>
        <taxon>metagenomes</taxon>
        <taxon>ecological metagenomes</taxon>
    </lineage>
</organism>
<keyword evidence="1" id="KW-0472">Membrane</keyword>
<feature type="transmembrane region" description="Helical" evidence="1">
    <location>
        <begin position="131"/>
        <end position="152"/>
    </location>
</feature>
<reference evidence="2" key="1">
    <citation type="journal article" date="2015" name="Nature">
        <title>Complex archaea that bridge the gap between prokaryotes and eukaryotes.</title>
        <authorList>
            <person name="Spang A."/>
            <person name="Saw J.H."/>
            <person name="Jorgensen S.L."/>
            <person name="Zaremba-Niedzwiedzka K."/>
            <person name="Martijn J."/>
            <person name="Lind A.E."/>
            <person name="van Eijk R."/>
            <person name="Schleper C."/>
            <person name="Guy L."/>
            <person name="Ettema T.J."/>
        </authorList>
    </citation>
    <scope>NUCLEOTIDE SEQUENCE</scope>
</reference>
<sequence>MGKSANAILMPARALILFTGVIIALYAWNEVSKEELGEKYSSASWREKLIALFKNPLRFGMFIPFFLAGFVVVIPGLVVVADLDAYRNITNYSVERTFATGHPHILITLGAITIFCLLIHTMIPRNKIRKFIGWSVIASQLLAFPISAFYFLRSPVFRFLGFNGI</sequence>
<keyword evidence="1" id="KW-1133">Transmembrane helix</keyword>
<name>A0A0F9H5A1_9ZZZZ</name>
<feature type="transmembrane region" description="Helical" evidence="1">
    <location>
        <begin position="101"/>
        <end position="119"/>
    </location>
</feature>
<feature type="transmembrane region" description="Helical" evidence="1">
    <location>
        <begin position="59"/>
        <end position="81"/>
    </location>
</feature>
<gene>
    <name evidence="2" type="ORF">LCGC14_1827210</name>
</gene>
<accession>A0A0F9H5A1</accession>
<evidence type="ECO:0008006" key="3">
    <source>
        <dbReference type="Google" id="ProtNLM"/>
    </source>
</evidence>
<comment type="caution">
    <text evidence="2">The sequence shown here is derived from an EMBL/GenBank/DDBJ whole genome shotgun (WGS) entry which is preliminary data.</text>
</comment>
<protein>
    <recommendedName>
        <fullName evidence="3">Cytochrome oxidase subunit I profile domain-containing protein</fullName>
    </recommendedName>
</protein>
<evidence type="ECO:0000313" key="2">
    <source>
        <dbReference type="EMBL" id="KKL98161.1"/>
    </source>
</evidence>
<dbReference type="AlphaFoldDB" id="A0A0F9H5A1"/>
<dbReference type="EMBL" id="LAZR01017985">
    <property type="protein sequence ID" value="KKL98161.1"/>
    <property type="molecule type" value="Genomic_DNA"/>
</dbReference>